<dbReference type="EMBL" id="JABWGN010000029">
    <property type="protein sequence ID" value="NUW38262.1"/>
    <property type="molecule type" value="Genomic_DNA"/>
</dbReference>
<dbReference type="AlphaFoldDB" id="A0A7Y6IHJ2"/>
<organism evidence="6 7">
    <name type="scientific">Nonomuraea montanisoli</name>
    <dbReference type="NCBI Taxonomy" id="2741721"/>
    <lineage>
        <taxon>Bacteria</taxon>
        <taxon>Bacillati</taxon>
        <taxon>Actinomycetota</taxon>
        <taxon>Actinomycetes</taxon>
        <taxon>Streptosporangiales</taxon>
        <taxon>Streptosporangiaceae</taxon>
        <taxon>Nonomuraea</taxon>
    </lineage>
</organism>
<dbReference type="InterPro" id="IPR001387">
    <property type="entry name" value="Cro/C1-type_HTH"/>
</dbReference>
<dbReference type="GO" id="GO:0003700">
    <property type="term" value="F:DNA-binding transcription factor activity"/>
    <property type="evidence" value="ECO:0007669"/>
    <property type="project" value="TreeGrafter"/>
</dbReference>
<evidence type="ECO:0000256" key="1">
    <source>
        <dbReference type="ARBA" id="ARBA00023015"/>
    </source>
</evidence>
<dbReference type="GO" id="GO:0000976">
    <property type="term" value="F:transcription cis-regulatory region binding"/>
    <property type="evidence" value="ECO:0007669"/>
    <property type="project" value="TreeGrafter"/>
</dbReference>
<dbReference type="PANTHER" id="PTHR30146:SF109">
    <property type="entry name" value="HTH-TYPE TRANSCRIPTIONAL REGULATOR GALS"/>
    <property type="match status" value="1"/>
</dbReference>
<dbReference type="SUPFAM" id="SSF53822">
    <property type="entry name" value="Periplasmic binding protein-like I"/>
    <property type="match status" value="1"/>
</dbReference>
<accession>A0A7Y6IHJ2</accession>
<feature type="domain" description="HTH lacI-type" evidence="4">
    <location>
        <begin position="9"/>
        <end position="63"/>
    </location>
</feature>
<keyword evidence="2 6" id="KW-0238">DNA-binding</keyword>
<dbReference type="SUPFAM" id="SSF47413">
    <property type="entry name" value="lambda repressor-like DNA-binding domains"/>
    <property type="match status" value="1"/>
</dbReference>
<evidence type="ECO:0000256" key="3">
    <source>
        <dbReference type="ARBA" id="ARBA00023163"/>
    </source>
</evidence>
<dbReference type="PROSITE" id="PS50943">
    <property type="entry name" value="HTH_CROC1"/>
    <property type="match status" value="1"/>
</dbReference>
<dbReference type="Pfam" id="PF13377">
    <property type="entry name" value="Peripla_BP_3"/>
    <property type="match status" value="1"/>
</dbReference>
<dbReference type="PROSITE" id="PS50932">
    <property type="entry name" value="HTH_LACI_2"/>
    <property type="match status" value="1"/>
</dbReference>
<dbReference type="InterPro" id="IPR028082">
    <property type="entry name" value="Peripla_BP_I"/>
</dbReference>
<evidence type="ECO:0000313" key="7">
    <source>
        <dbReference type="Proteomes" id="UP000586042"/>
    </source>
</evidence>
<dbReference type="CDD" id="cd01392">
    <property type="entry name" value="HTH_LacI"/>
    <property type="match status" value="1"/>
</dbReference>
<sequence length="340" mass="36721">MPAQRPRGVSIQDVARAAGVSRQTVSNAINAPHKLRADTLERVTALIEEMGYRPDQSARSLRSGTRRVIAYTTPETDPDNPNALMSGFLEAMVAAAGEAGYRILLVRPRPGQSKARALEDVIAARTADAILLSDVLEDDPCVDYLHETGFPFAVFGRTRPGMPQAWVDVDSAQAMIDMVGLLTSHGHRRVAYLGTSAALPWLRHREAGFRIGMRRFGLVGHEAFVDGLDEVMAVTRDLLNRSPRPTALVLDDDWLAPGAYAAAQAEGLTVGVDLAVTGFNDMPYTRLLQPALTTVRLPLRRIADALVSRLLQSVEEGTPPEAGLLLAGDPVLRASMTTVA</sequence>
<keyword evidence="3" id="KW-0804">Transcription</keyword>
<feature type="domain" description="HTH cro/C1-type" evidence="5">
    <location>
        <begin position="7"/>
        <end position="53"/>
    </location>
</feature>
<dbReference type="InterPro" id="IPR010982">
    <property type="entry name" value="Lambda_DNA-bd_dom_sf"/>
</dbReference>
<proteinExistence type="predicted"/>
<keyword evidence="7" id="KW-1185">Reference proteome</keyword>
<evidence type="ECO:0000313" key="6">
    <source>
        <dbReference type="EMBL" id="NUW38262.1"/>
    </source>
</evidence>
<evidence type="ECO:0000259" key="4">
    <source>
        <dbReference type="PROSITE" id="PS50932"/>
    </source>
</evidence>
<dbReference type="Proteomes" id="UP000586042">
    <property type="component" value="Unassembled WGS sequence"/>
</dbReference>
<dbReference type="PROSITE" id="PS00356">
    <property type="entry name" value="HTH_LACI_1"/>
    <property type="match status" value="1"/>
</dbReference>
<evidence type="ECO:0000256" key="2">
    <source>
        <dbReference type="ARBA" id="ARBA00023125"/>
    </source>
</evidence>
<dbReference type="Gene3D" id="1.10.260.40">
    <property type="entry name" value="lambda repressor-like DNA-binding domains"/>
    <property type="match status" value="1"/>
</dbReference>
<dbReference type="Pfam" id="PF00356">
    <property type="entry name" value="LacI"/>
    <property type="match status" value="1"/>
</dbReference>
<dbReference type="InterPro" id="IPR000843">
    <property type="entry name" value="HTH_LacI"/>
</dbReference>
<dbReference type="RefSeq" id="WP_175595702.1">
    <property type="nucleotide sequence ID" value="NZ_JABWGN010000029.1"/>
</dbReference>
<gene>
    <name evidence="6" type="ORF">HTZ77_43715</name>
</gene>
<evidence type="ECO:0000259" key="5">
    <source>
        <dbReference type="PROSITE" id="PS50943"/>
    </source>
</evidence>
<dbReference type="PANTHER" id="PTHR30146">
    <property type="entry name" value="LACI-RELATED TRANSCRIPTIONAL REPRESSOR"/>
    <property type="match status" value="1"/>
</dbReference>
<dbReference type="SMART" id="SM00354">
    <property type="entry name" value="HTH_LACI"/>
    <property type="match status" value="1"/>
</dbReference>
<dbReference type="InterPro" id="IPR046335">
    <property type="entry name" value="LacI/GalR-like_sensor"/>
</dbReference>
<name>A0A7Y6IHJ2_9ACTN</name>
<comment type="caution">
    <text evidence="6">The sequence shown here is derived from an EMBL/GenBank/DDBJ whole genome shotgun (WGS) entry which is preliminary data.</text>
</comment>
<reference evidence="6 7" key="1">
    <citation type="submission" date="2020-06" db="EMBL/GenBank/DDBJ databases">
        <title>Nonomuraea sp. SMC257, a novel actinomycete isolated from soil.</title>
        <authorList>
            <person name="Chanama M."/>
        </authorList>
    </citation>
    <scope>NUCLEOTIDE SEQUENCE [LARGE SCALE GENOMIC DNA]</scope>
    <source>
        <strain evidence="6 7">SMC257</strain>
    </source>
</reference>
<protein>
    <submittedName>
        <fullName evidence="6">LacI family DNA-binding transcriptional regulator</fullName>
    </submittedName>
</protein>
<dbReference type="Gene3D" id="3.40.50.2300">
    <property type="match status" value="2"/>
</dbReference>
<keyword evidence="1" id="KW-0805">Transcription regulation</keyword>